<evidence type="ECO:0000313" key="1">
    <source>
        <dbReference type="EMBL" id="HIU27898.1"/>
    </source>
</evidence>
<accession>A0A9D1I437</accession>
<organism evidence="1 2">
    <name type="scientific">Candidatus Fimisoma avicola</name>
    <dbReference type="NCBI Taxonomy" id="2840826"/>
    <lineage>
        <taxon>Bacteria</taxon>
        <taxon>Bacillati</taxon>
        <taxon>Bacillota</taxon>
        <taxon>Clostridia</taxon>
        <taxon>Eubacteriales</taxon>
        <taxon>Candidatus Fimisoma</taxon>
    </lineage>
</organism>
<proteinExistence type="predicted"/>
<reference evidence="1" key="1">
    <citation type="submission" date="2020-10" db="EMBL/GenBank/DDBJ databases">
        <authorList>
            <person name="Gilroy R."/>
        </authorList>
    </citation>
    <scope>NUCLEOTIDE SEQUENCE</scope>
    <source>
        <strain evidence="1">11300</strain>
    </source>
</reference>
<protein>
    <submittedName>
        <fullName evidence="1">Uncharacterized protein</fullName>
    </submittedName>
</protein>
<dbReference type="Proteomes" id="UP000824091">
    <property type="component" value="Unassembled WGS sequence"/>
</dbReference>
<reference evidence="1" key="2">
    <citation type="journal article" date="2021" name="PeerJ">
        <title>Extensive microbial diversity within the chicken gut microbiome revealed by metagenomics and culture.</title>
        <authorList>
            <person name="Gilroy R."/>
            <person name="Ravi A."/>
            <person name="Getino M."/>
            <person name="Pursley I."/>
            <person name="Horton D.L."/>
            <person name="Alikhan N.F."/>
            <person name="Baker D."/>
            <person name="Gharbi K."/>
            <person name="Hall N."/>
            <person name="Watson M."/>
            <person name="Adriaenssens E.M."/>
            <person name="Foster-Nyarko E."/>
            <person name="Jarju S."/>
            <person name="Secka A."/>
            <person name="Antonio M."/>
            <person name="Oren A."/>
            <person name="Chaudhuri R.R."/>
            <person name="La Ragione R."/>
            <person name="Hildebrand F."/>
            <person name="Pallen M.J."/>
        </authorList>
    </citation>
    <scope>NUCLEOTIDE SEQUENCE</scope>
    <source>
        <strain evidence="1">11300</strain>
    </source>
</reference>
<dbReference type="AlphaFoldDB" id="A0A9D1I437"/>
<dbReference type="EMBL" id="DVMO01000086">
    <property type="protein sequence ID" value="HIU27898.1"/>
    <property type="molecule type" value="Genomic_DNA"/>
</dbReference>
<name>A0A9D1I437_9FIRM</name>
<evidence type="ECO:0000313" key="2">
    <source>
        <dbReference type="Proteomes" id="UP000824091"/>
    </source>
</evidence>
<comment type="caution">
    <text evidence="1">The sequence shown here is derived from an EMBL/GenBank/DDBJ whole genome shotgun (WGS) entry which is preliminary data.</text>
</comment>
<gene>
    <name evidence="1" type="ORF">IAD16_05925</name>
</gene>
<sequence>MKYVTWNGSRYVMLGENSDISDYGLSENITKDMMGDKIGTAQLLPDEIHVEIYEYIDDGHEPSQATLLCLLDNQLYYLILE</sequence>